<evidence type="ECO:0000313" key="15">
    <source>
        <dbReference type="Proteomes" id="UP000218139"/>
    </source>
</evidence>
<dbReference type="EMBL" id="CP123971">
    <property type="protein sequence ID" value="WII28316.1"/>
    <property type="molecule type" value="Genomic_DNA"/>
</dbReference>
<dbReference type="GO" id="GO:0005886">
    <property type="term" value="C:plasma membrane"/>
    <property type="evidence" value="ECO:0007669"/>
    <property type="project" value="UniProtKB-SubCell"/>
</dbReference>
<evidence type="ECO:0000313" key="13">
    <source>
        <dbReference type="Proteomes" id="UP000029488"/>
    </source>
</evidence>
<keyword evidence="5 7" id="KW-0472">Membrane</keyword>
<evidence type="ECO:0000313" key="10">
    <source>
        <dbReference type="EMBL" id="ARU18752.1"/>
    </source>
</evidence>
<dbReference type="KEGG" id="lsj:LSJ_1529c"/>
<feature type="transmembrane region" description="Helical" evidence="7">
    <location>
        <begin position="170"/>
        <end position="197"/>
    </location>
</feature>
<evidence type="ECO:0000256" key="2">
    <source>
        <dbReference type="ARBA" id="ARBA00022475"/>
    </source>
</evidence>
<comment type="subcellular location">
    <subcellularLocation>
        <location evidence="1">Cell membrane</location>
        <topology evidence="1">Multi-pass membrane protein</topology>
    </subcellularLocation>
</comment>
<dbReference type="Proteomes" id="UP000029488">
    <property type="component" value="Chromosome"/>
</dbReference>
<dbReference type="InterPro" id="IPR050539">
    <property type="entry name" value="ThrE_Dicarb/AminoAcid_Exp"/>
</dbReference>
<dbReference type="GO" id="GO:0022857">
    <property type="term" value="F:transmembrane transporter activity"/>
    <property type="evidence" value="ECO:0007669"/>
    <property type="project" value="InterPro"/>
</dbReference>
<evidence type="ECO:0000256" key="5">
    <source>
        <dbReference type="ARBA" id="ARBA00023136"/>
    </source>
</evidence>
<dbReference type="InterPro" id="IPR010619">
    <property type="entry name" value="ThrE-like_N"/>
</dbReference>
<gene>
    <name evidence="11" type="ORF">A8C52_05265</name>
    <name evidence="10" type="ORF">B7R82_01490</name>
    <name evidence="9" type="ORF">LSJ_1529c</name>
    <name evidence="12" type="ORF">QFE45_08045</name>
</gene>
<dbReference type="EMBL" id="CP020858">
    <property type="protein sequence ID" value="ARU18752.1"/>
    <property type="molecule type" value="Genomic_DNA"/>
</dbReference>
<evidence type="ECO:0000313" key="12">
    <source>
        <dbReference type="EMBL" id="WII28316.1"/>
    </source>
</evidence>
<dbReference type="Proteomes" id="UP000218139">
    <property type="component" value="Unassembled WGS sequence"/>
</dbReference>
<evidence type="ECO:0000256" key="4">
    <source>
        <dbReference type="ARBA" id="ARBA00022989"/>
    </source>
</evidence>
<evidence type="ECO:0000256" key="7">
    <source>
        <dbReference type="SAM" id="Phobius"/>
    </source>
</evidence>
<sequence>MQDTQMQELIDSVMLAGKIMIESGADMARVDDTLKRIARNGGIKEPKIFETTTGIMMSVPDYKLAQVEPIQKRTIDLEKVSRVNDISRAFQLKKITVEEMKVKLEFIDKKAPFFAWTWQVLAAAMISCTLMIMYNGHWQDFITTAVIGGLGYACYYFINTTFKIKFVSEFLASLVIGVLSVLAVRNNLGISVGMIIIGSVMPLVPGVPITNSVRDVLAGHLLSGLARGTEALLSASAIALGIAIVLRFM</sequence>
<organism evidence="9 13">
    <name type="scientific">Ligilactobacillus salivarius</name>
    <dbReference type="NCBI Taxonomy" id="1624"/>
    <lineage>
        <taxon>Bacteria</taxon>
        <taxon>Bacillati</taxon>
        <taxon>Bacillota</taxon>
        <taxon>Bacilli</taxon>
        <taxon>Lactobacillales</taxon>
        <taxon>Lactobacillaceae</taxon>
        <taxon>Ligilactobacillus</taxon>
    </lineage>
</organism>
<evidence type="ECO:0000313" key="9">
    <source>
        <dbReference type="EMBL" id="AIR11179.1"/>
    </source>
</evidence>
<name>A0A089QDK4_9LACO</name>
<dbReference type="GO" id="GO:0015744">
    <property type="term" value="P:succinate transport"/>
    <property type="evidence" value="ECO:0007669"/>
    <property type="project" value="TreeGrafter"/>
</dbReference>
<protein>
    <submittedName>
        <fullName evidence="9">Putative membrane spanning protein</fullName>
    </submittedName>
    <submittedName>
        <fullName evidence="12">Threonine/serine exporter family protein</fullName>
    </submittedName>
</protein>
<comment type="similarity">
    <text evidence="6">Belongs to the ThrE exporter (TC 2.A.79) family.</text>
</comment>
<reference evidence="11 15" key="2">
    <citation type="submission" date="2016-05" db="EMBL/GenBank/DDBJ databases">
        <authorList>
            <person name="Lee J.-Y."/>
            <person name="Kim E.B."/>
            <person name="Choi Y.-J."/>
        </authorList>
    </citation>
    <scope>NUCLEOTIDE SEQUENCE [LARGE SCALE GENOMIC DNA]</scope>
    <source>
        <strain evidence="11 15">KLA006</strain>
    </source>
</reference>
<keyword evidence="2" id="KW-1003">Cell membrane</keyword>
<evidence type="ECO:0000259" key="8">
    <source>
        <dbReference type="Pfam" id="PF06738"/>
    </source>
</evidence>
<reference evidence="9 13" key="1">
    <citation type="journal article" date="2014" name="BMC Genomics">
        <title>Unusual genome complexity in Lactobacillus salivarius JCM1046.</title>
        <authorList>
            <person name="Raftis E.J."/>
            <person name="Forde B.M."/>
            <person name="Claesson M.J."/>
            <person name="O'Toole P.W."/>
        </authorList>
    </citation>
    <scope>NUCLEOTIDE SEQUENCE [LARGE SCALE GENOMIC DNA]</scope>
    <source>
        <strain evidence="9 13">JCM1046</strain>
    </source>
</reference>
<feature type="transmembrane region" description="Helical" evidence="7">
    <location>
        <begin position="113"/>
        <end position="135"/>
    </location>
</feature>
<feature type="transmembrane region" description="Helical" evidence="7">
    <location>
        <begin position="231"/>
        <end position="248"/>
    </location>
</feature>
<accession>A0A089QDK4</accession>
<dbReference type="EMBL" id="CP007646">
    <property type="protein sequence ID" value="AIR11179.1"/>
    <property type="molecule type" value="Genomic_DNA"/>
</dbReference>
<feature type="domain" description="Threonine/serine exporter-like N-terminal" evidence="8">
    <location>
        <begin position="13"/>
        <end position="248"/>
    </location>
</feature>
<dbReference type="PANTHER" id="PTHR34390:SF2">
    <property type="entry name" value="SUCCINATE TRANSPORTER SUBUNIT YJJP-RELATED"/>
    <property type="match status" value="1"/>
</dbReference>
<keyword evidence="4 7" id="KW-1133">Transmembrane helix</keyword>
<dbReference type="PANTHER" id="PTHR34390">
    <property type="entry name" value="UPF0442 PROTEIN YJJB-RELATED"/>
    <property type="match status" value="1"/>
</dbReference>
<evidence type="ECO:0000256" key="1">
    <source>
        <dbReference type="ARBA" id="ARBA00004651"/>
    </source>
</evidence>
<dbReference type="AlphaFoldDB" id="A0A089QDK4"/>
<proteinExistence type="inferred from homology"/>
<evidence type="ECO:0000256" key="3">
    <source>
        <dbReference type="ARBA" id="ARBA00022692"/>
    </source>
</evidence>
<evidence type="ECO:0000313" key="14">
    <source>
        <dbReference type="Proteomes" id="UP000195378"/>
    </source>
</evidence>
<reference evidence="12" key="4">
    <citation type="submission" date="2023-04" db="EMBL/GenBank/DDBJ databases">
        <title>Four porcine-derived lactic acid bacteria strains analyses and their evaluation as potential probiotics based on genomics.</title>
        <authorList>
            <person name="Niu D."/>
        </authorList>
    </citation>
    <scope>NUCLEOTIDE SEQUENCE</scope>
    <source>
        <strain evidence="12">ZSA5</strain>
    </source>
</reference>
<dbReference type="RefSeq" id="WP_034983313.1">
    <property type="nucleotide sequence ID" value="NZ_CP007646.1"/>
</dbReference>
<dbReference type="Proteomes" id="UP001231316">
    <property type="component" value="Chromosome"/>
</dbReference>
<reference evidence="10 14" key="3">
    <citation type="submission" date="2017-04" db="EMBL/GenBank/DDBJ databases">
        <title>Complete genome sequence of Lactobacillus salivarius ZLS006, a probiotic strain isolated from healthy piglet.</title>
        <authorList>
            <person name="Zhang D."/>
        </authorList>
    </citation>
    <scope>NUCLEOTIDE SEQUENCE [LARGE SCALE GENOMIC DNA]</scope>
    <source>
        <strain evidence="10 14">ZLS006</strain>
    </source>
</reference>
<dbReference type="Pfam" id="PF06738">
    <property type="entry name" value="ThrE"/>
    <property type="match status" value="1"/>
</dbReference>
<feature type="transmembrane region" description="Helical" evidence="7">
    <location>
        <begin position="141"/>
        <end position="158"/>
    </location>
</feature>
<dbReference type="Proteomes" id="UP000195378">
    <property type="component" value="Chromosome"/>
</dbReference>
<keyword evidence="3 7" id="KW-0812">Transmembrane</keyword>
<dbReference type="EMBL" id="LXZO01000075">
    <property type="protein sequence ID" value="PAY47915.1"/>
    <property type="molecule type" value="Genomic_DNA"/>
</dbReference>
<evidence type="ECO:0000256" key="6">
    <source>
        <dbReference type="ARBA" id="ARBA00034125"/>
    </source>
</evidence>
<evidence type="ECO:0000313" key="11">
    <source>
        <dbReference type="EMBL" id="PAY47915.1"/>
    </source>
</evidence>